<dbReference type="Proteomes" id="UP001209535">
    <property type="component" value="Unassembled WGS sequence"/>
</dbReference>
<dbReference type="PANTHER" id="PTHR22911:SF103">
    <property type="entry name" value="BLR2811 PROTEIN"/>
    <property type="match status" value="1"/>
</dbReference>
<keyword evidence="1" id="KW-0472">Membrane</keyword>
<evidence type="ECO:0000259" key="2">
    <source>
        <dbReference type="Pfam" id="PF00892"/>
    </source>
</evidence>
<feature type="transmembrane region" description="Helical" evidence="1">
    <location>
        <begin position="260"/>
        <end position="280"/>
    </location>
</feature>
<feature type="transmembrane region" description="Helical" evidence="1">
    <location>
        <begin position="181"/>
        <end position="204"/>
    </location>
</feature>
<keyword evidence="1" id="KW-1133">Transmembrane helix</keyword>
<gene>
    <name evidence="3" type="ORF">OEZ60_10875</name>
</gene>
<accession>A0ABT2X3K5</accession>
<feature type="transmembrane region" description="Helical" evidence="1">
    <location>
        <begin position="129"/>
        <end position="145"/>
    </location>
</feature>
<evidence type="ECO:0000256" key="1">
    <source>
        <dbReference type="SAM" id="Phobius"/>
    </source>
</evidence>
<feature type="transmembrane region" description="Helical" evidence="1">
    <location>
        <begin position="151"/>
        <end position="169"/>
    </location>
</feature>
<dbReference type="RefSeq" id="WP_263335914.1">
    <property type="nucleotide sequence ID" value="NZ_JAOVQO010000009.1"/>
</dbReference>
<feature type="domain" description="EamA" evidence="2">
    <location>
        <begin position="13"/>
        <end position="145"/>
    </location>
</feature>
<dbReference type="EMBL" id="JAOVQO010000009">
    <property type="protein sequence ID" value="MCU9848513.1"/>
    <property type="molecule type" value="Genomic_DNA"/>
</dbReference>
<feature type="transmembrane region" description="Helical" evidence="1">
    <location>
        <begin position="104"/>
        <end position="122"/>
    </location>
</feature>
<feature type="transmembrane region" description="Helical" evidence="1">
    <location>
        <begin position="224"/>
        <end position="248"/>
    </location>
</feature>
<dbReference type="SUPFAM" id="SSF103481">
    <property type="entry name" value="Multidrug resistance efflux transporter EmrE"/>
    <property type="match status" value="2"/>
</dbReference>
<feature type="transmembrane region" description="Helical" evidence="1">
    <location>
        <begin position="81"/>
        <end position="98"/>
    </location>
</feature>
<dbReference type="InterPro" id="IPR000620">
    <property type="entry name" value="EamA_dom"/>
</dbReference>
<evidence type="ECO:0000313" key="3">
    <source>
        <dbReference type="EMBL" id="MCU9848513.1"/>
    </source>
</evidence>
<dbReference type="Pfam" id="PF00892">
    <property type="entry name" value="EamA"/>
    <property type="match status" value="1"/>
</dbReference>
<comment type="caution">
    <text evidence="3">The sequence shown here is derived from an EMBL/GenBank/DDBJ whole genome shotgun (WGS) entry which is preliminary data.</text>
</comment>
<dbReference type="PANTHER" id="PTHR22911">
    <property type="entry name" value="ACYL-MALONYL CONDENSING ENZYME-RELATED"/>
    <property type="match status" value="1"/>
</dbReference>
<organism evidence="3 4">
    <name type="scientific">Albidovulum salinarum</name>
    <dbReference type="NCBI Taxonomy" id="2984153"/>
    <lineage>
        <taxon>Bacteria</taxon>
        <taxon>Pseudomonadati</taxon>
        <taxon>Pseudomonadota</taxon>
        <taxon>Alphaproteobacteria</taxon>
        <taxon>Rhodobacterales</taxon>
        <taxon>Paracoccaceae</taxon>
        <taxon>Albidovulum</taxon>
    </lineage>
</organism>
<keyword evidence="4" id="KW-1185">Reference proteome</keyword>
<feature type="transmembrane region" description="Helical" evidence="1">
    <location>
        <begin position="49"/>
        <end position="69"/>
    </location>
</feature>
<feature type="transmembrane region" description="Helical" evidence="1">
    <location>
        <begin position="286"/>
        <end position="304"/>
    </location>
</feature>
<name>A0ABT2X3K5_9RHOB</name>
<sequence length="322" mass="33837">MAHTETTDLASFSIACAIGASLAFSISDITVRSFSASLPLAEVVLFRSFFGLAFILMIFARGQGLGAALRTRRPLAHAARGLFVVISNVTYFAGLAALPLAEASAIFFVAPLLITALSAVILREHVGPLRWLALAVGMVGVLLIIKPGSISFQWAVLLPALSALAYAGMHTMTRNMGLSESALTLSIYIQLSFVVFCSVMGLVFGRGDWAGTGHPAAEFLLRAWVWPTPVDFGLFALAGAASATGGYLIGQAYRCSAAGLVAPFEYTALVLAAFWGFAIWGEVPGAVSGLGIALILGSGVFVALRERARRLPPSAKRASGRR</sequence>
<protein>
    <submittedName>
        <fullName evidence="3">DMT family transporter</fullName>
    </submittedName>
</protein>
<reference evidence="3 4" key="1">
    <citation type="submission" date="2022-10" db="EMBL/GenBank/DDBJ databases">
        <title>Defluviimonas sp. nov., isolated from ocean surface sediments.</title>
        <authorList>
            <person name="He W."/>
            <person name="Wang L."/>
            <person name="Zhang D.-F."/>
        </authorList>
    </citation>
    <scope>NUCLEOTIDE SEQUENCE [LARGE SCALE GENOMIC DNA]</scope>
    <source>
        <strain evidence="3 4">WL0024</strain>
    </source>
</reference>
<keyword evidence="1" id="KW-0812">Transmembrane</keyword>
<proteinExistence type="predicted"/>
<dbReference type="InterPro" id="IPR037185">
    <property type="entry name" value="EmrE-like"/>
</dbReference>
<evidence type="ECO:0000313" key="4">
    <source>
        <dbReference type="Proteomes" id="UP001209535"/>
    </source>
</evidence>